<dbReference type="GO" id="GO:0061723">
    <property type="term" value="P:glycophagy"/>
    <property type="evidence" value="ECO:0007669"/>
    <property type="project" value="UniProtKB-ARBA"/>
</dbReference>
<dbReference type="OMA" id="IDWANDS"/>
<feature type="domain" description="CBM20" evidence="11">
    <location>
        <begin position="775"/>
        <end position="874"/>
    </location>
</feature>
<name>A0A665U6N2_ECHNA</name>
<dbReference type="Pfam" id="PF00686">
    <property type="entry name" value="CBM_20"/>
    <property type="match status" value="1"/>
</dbReference>
<dbReference type="PANTHER" id="PTHR15048">
    <property type="entry name" value="STARCH-BINDING DOMAIN-CONTAINING PROTEIN 1"/>
    <property type="match status" value="1"/>
</dbReference>
<evidence type="ECO:0000256" key="8">
    <source>
        <dbReference type="ARBA" id="ARBA00076001"/>
    </source>
</evidence>
<dbReference type="PANTHER" id="PTHR15048:SF0">
    <property type="entry name" value="STARCH-BINDING DOMAIN-CONTAINING PROTEIN 1"/>
    <property type="match status" value="1"/>
</dbReference>
<evidence type="ECO:0000256" key="9">
    <source>
        <dbReference type="SAM" id="MobiDB-lite"/>
    </source>
</evidence>
<dbReference type="InterPro" id="IPR013783">
    <property type="entry name" value="Ig-like_fold"/>
</dbReference>
<comment type="function">
    <text evidence="3">Acts as a cargo receptor for glycogen. Delivers its cargo to an autophagic pathway called glycophagy, resulting in the transport of glycogen to lysosomes.</text>
</comment>
<dbReference type="InterPro" id="IPR002044">
    <property type="entry name" value="CBM20"/>
</dbReference>
<sequence>MLMKNSNAVAAEKRVDLASLFCMISRHGPAVALALIAMVSVLAGFIIYRSVRGKRRKATAADGDSASPEEETDTSVIRPGPGPGPSSEESHSSAESTDASNEDLSDVREAPDSFQTDLKVRRRRAAAEKKPPPYSPHQSHIQIPDNKLTTSDNTEEMTPEQDSDKGAEASLNPQCDTGTAAEMEVECANDCHHSATADISQDVIEEICDNKSCLKETELVEVFKAGEQEGENVNENKTAVDKDRQAEENLKCTSNNQECFDQAPPALSENADDSLLDNETTPQTDSVQCSSVEPIINVDDPPVTVTCSGKDEDYVEENHLPDRSDYSNCLAGGVIEEDIEKDHLFMSVTSALDSDWLKREIQCKNYETGEFVVFPQESIELQKTNNESFATSSAAVGPDTTENLTAPVQDQQMPQLPSIHQDEKIYHMEIHETCDRKAIPATDAAVCHNHHIITPAVLEEVSYPDVLSFSQQSAQIQNDEDFLEFITSAAPVATDDLKPPMCQFHLSSLEQSELRDNNQDSIATPSVGEESGISSMAVSPDLHGAGDEFELAINNMMLPTMECDAPSEERTETQNSHVGRDVGGTVFRPYSPPVSQQPRNEHTDSAKNESFAANEDMFGHEIEDSYHRAWELVMVQDAASEMSLTKEPKEQIDVKTVVEVVEKKTKATVSKKAVTEGEKEKEEDYEKTNISIMEATMDNNEWITDSNNQVLPWMNFSLQPLAQEHPKMEKLPSEDSFQESSTLTDTPPSSAMVQNSTLSPVHTNTESNKKVVSVQPMPQNVNVTFRIHYITHTPYQTVAVTGNQQELGNWKEFIPLEKAGDGLWATVVSLPVDSLVEWKFVLMDKGEVFRWEECGNRLLDTGYGDDLIVQKWWGFM</sequence>
<accession>A0A665U6N2</accession>
<dbReference type="InParanoid" id="A0A665U6N2"/>
<dbReference type="RefSeq" id="XP_029372359.1">
    <property type="nucleotide sequence ID" value="XM_029516499.1"/>
</dbReference>
<comment type="subunit">
    <text evidence="5">Interacts with the ATG8 family proteins GABARAP and GABARAPL1. Interacts with several glycogen-associated proteins, such as GYS2 (liver glycogen synthase), GDE (glycogen debranching enzyme), GBE1 (glycogen branching enzyme 1) and EPM2A (Laforin).</text>
</comment>
<feature type="transmembrane region" description="Helical" evidence="10">
    <location>
        <begin position="30"/>
        <end position="48"/>
    </location>
</feature>
<evidence type="ECO:0000256" key="1">
    <source>
        <dbReference type="ARBA" id="ARBA00004643"/>
    </source>
</evidence>
<dbReference type="GO" id="GO:2001070">
    <property type="term" value="F:starch binding"/>
    <property type="evidence" value="ECO:0007669"/>
    <property type="project" value="InterPro"/>
</dbReference>
<evidence type="ECO:0000256" key="7">
    <source>
        <dbReference type="ARBA" id="ARBA00075794"/>
    </source>
</evidence>
<reference evidence="12" key="1">
    <citation type="submission" date="2021-04" db="EMBL/GenBank/DDBJ databases">
        <authorList>
            <consortium name="Wellcome Sanger Institute Data Sharing"/>
        </authorList>
    </citation>
    <scope>NUCLEOTIDE SEQUENCE [LARGE SCALE GENOMIC DNA]</scope>
</reference>
<proteinExistence type="predicted"/>
<reference evidence="12" key="3">
    <citation type="submission" date="2025-09" db="UniProtKB">
        <authorList>
            <consortium name="Ensembl"/>
        </authorList>
    </citation>
    <scope>IDENTIFICATION</scope>
</reference>
<feature type="region of interest" description="Disordered" evidence="9">
    <location>
        <begin position="56"/>
        <end position="172"/>
    </location>
</feature>
<dbReference type="CTD" id="8987"/>
<feature type="compositionally biased region" description="Polar residues" evidence="9">
    <location>
        <begin position="136"/>
        <end position="152"/>
    </location>
</feature>
<evidence type="ECO:0000256" key="2">
    <source>
        <dbReference type="ARBA" id="ARBA00024012"/>
    </source>
</evidence>
<dbReference type="PROSITE" id="PS51166">
    <property type="entry name" value="CBM20"/>
    <property type="match status" value="1"/>
</dbReference>
<keyword evidence="10" id="KW-1133">Transmembrane helix</keyword>
<dbReference type="Proteomes" id="UP000472264">
    <property type="component" value="Chromosome 12"/>
</dbReference>
<feature type="region of interest" description="Disordered" evidence="9">
    <location>
        <begin position="571"/>
        <end position="606"/>
    </location>
</feature>
<keyword evidence="10" id="KW-0812">Transmembrane</keyword>
<evidence type="ECO:0000256" key="6">
    <source>
        <dbReference type="ARBA" id="ARBA00073038"/>
    </source>
</evidence>
<dbReference type="SUPFAM" id="SSF49452">
    <property type="entry name" value="Starch-binding domain-like"/>
    <property type="match status" value="1"/>
</dbReference>
<evidence type="ECO:0000256" key="3">
    <source>
        <dbReference type="ARBA" id="ARBA00053886"/>
    </source>
</evidence>
<organism evidence="12 13">
    <name type="scientific">Echeneis naucrates</name>
    <name type="common">Live sharksucker</name>
    <dbReference type="NCBI Taxonomy" id="173247"/>
    <lineage>
        <taxon>Eukaryota</taxon>
        <taxon>Metazoa</taxon>
        <taxon>Chordata</taxon>
        <taxon>Craniata</taxon>
        <taxon>Vertebrata</taxon>
        <taxon>Euteleostomi</taxon>
        <taxon>Actinopterygii</taxon>
        <taxon>Neopterygii</taxon>
        <taxon>Teleostei</taxon>
        <taxon>Neoteleostei</taxon>
        <taxon>Acanthomorphata</taxon>
        <taxon>Carangaria</taxon>
        <taxon>Carangiformes</taxon>
        <taxon>Echeneidae</taxon>
        <taxon>Echeneis</taxon>
    </lineage>
</organism>
<dbReference type="Ensembl" id="ENSENLT00000015740.1">
    <property type="protein sequence ID" value="ENSENLP00000015147.1"/>
    <property type="gene ID" value="ENSENLG00000007058.1"/>
</dbReference>
<evidence type="ECO:0000256" key="5">
    <source>
        <dbReference type="ARBA" id="ARBA00062412"/>
    </source>
</evidence>
<dbReference type="Gene3D" id="2.60.40.10">
    <property type="entry name" value="Immunoglobulins"/>
    <property type="match status" value="1"/>
</dbReference>
<dbReference type="GeneID" id="115052413"/>
<feature type="compositionally biased region" description="Polar residues" evidence="9">
    <location>
        <begin position="738"/>
        <end position="766"/>
    </location>
</feature>
<feature type="region of interest" description="Disordered" evidence="9">
    <location>
        <begin position="726"/>
        <end position="771"/>
    </location>
</feature>
<evidence type="ECO:0000256" key="4">
    <source>
        <dbReference type="ARBA" id="ARBA00060405"/>
    </source>
</evidence>
<dbReference type="AlphaFoldDB" id="A0A665U6N2"/>
<keyword evidence="10" id="KW-0472">Membrane</keyword>
<protein>
    <recommendedName>
        <fullName evidence="6">Starch-binding domain-containing protein 1</fullName>
    </recommendedName>
    <alternativeName>
        <fullName evidence="7">Genethonin-1</fullName>
    </alternativeName>
    <alternativeName>
        <fullName evidence="8">Glycophagy cargo receptor stbd1</fullName>
    </alternativeName>
</protein>
<dbReference type="GO" id="GO:0030315">
    <property type="term" value="C:T-tubule"/>
    <property type="evidence" value="ECO:0007669"/>
    <property type="project" value="UniProtKB-SubCell"/>
</dbReference>
<evidence type="ECO:0000313" key="13">
    <source>
        <dbReference type="Proteomes" id="UP000472264"/>
    </source>
</evidence>
<dbReference type="GO" id="GO:0034045">
    <property type="term" value="C:phagophore assembly site membrane"/>
    <property type="evidence" value="ECO:0007669"/>
    <property type="project" value="UniProtKB-SubCell"/>
</dbReference>
<evidence type="ECO:0000259" key="11">
    <source>
        <dbReference type="PROSITE" id="PS51166"/>
    </source>
</evidence>
<evidence type="ECO:0000313" key="12">
    <source>
        <dbReference type="Ensembl" id="ENSENLP00000015147.1"/>
    </source>
</evidence>
<evidence type="ECO:0000256" key="10">
    <source>
        <dbReference type="SAM" id="Phobius"/>
    </source>
</evidence>
<dbReference type="GO" id="GO:0005789">
    <property type="term" value="C:endoplasmic reticulum membrane"/>
    <property type="evidence" value="ECO:0007669"/>
    <property type="project" value="UniProtKB-SubCell"/>
</dbReference>
<reference evidence="12" key="2">
    <citation type="submission" date="2025-08" db="UniProtKB">
        <authorList>
            <consortium name="Ensembl"/>
        </authorList>
    </citation>
    <scope>IDENTIFICATION</scope>
</reference>
<feature type="region of interest" description="Disordered" evidence="9">
    <location>
        <begin position="260"/>
        <end position="286"/>
    </location>
</feature>
<dbReference type="FunFam" id="2.60.40.10:FF:000552">
    <property type="entry name" value="Related to glucoamylase"/>
    <property type="match status" value="1"/>
</dbReference>
<comment type="subcellular location">
    <subcellularLocation>
        <location evidence="2">Cell membrane</location>
        <location evidence="2">Sarcolemma</location>
        <location evidence="2">T-tubule</location>
    </subcellularLocation>
    <subcellularLocation>
        <location evidence="1">Endoplasmic reticulum membrane</location>
        <topology evidence="1">Single-pass type III membrane protein</topology>
    </subcellularLocation>
    <subcellularLocation>
        <location evidence="4">Preautophagosomal structure membrane</location>
        <topology evidence="4">Single-pass type III membrane protein</topology>
    </subcellularLocation>
</comment>
<dbReference type="OrthoDB" id="6123450at2759"/>
<keyword evidence="13" id="KW-1185">Reference proteome</keyword>
<feature type="compositionally biased region" description="Polar residues" evidence="9">
    <location>
        <begin position="277"/>
        <end position="286"/>
    </location>
</feature>
<gene>
    <name evidence="12" type="primary">stbd1</name>
</gene>
<dbReference type="SMART" id="SM01065">
    <property type="entry name" value="CBM_2"/>
    <property type="match status" value="1"/>
</dbReference>
<dbReference type="InterPro" id="IPR013784">
    <property type="entry name" value="Carb-bd-like_fold"/>
</dbReference>